<name>A0ACC0Z2D8_9ROSI</name>
<evidence type="ECO:0000313" key="2">
    <source>
        <dbReference type="Proteomes" id="UP001163603"/>
    </source>
</evidence>
<evidence type="ECO:0000313" key="1">
    <source>
        <dbReference type="EMBL" id="KAJ0044426.1"/>
    </source>
</evidence>
<accession>A0ACC0Z2D8</accession>
<comment type="caution">
    <text evidence="1">The sequence shown here is derived from an EMBL/GenBank/DDBJ whole genome shotgun (WGS) entry which is preliminary data.</text>
</comment>
<dbReference type="EMBL" id="CM047738">
    <property type="protein sequence ID" value="KAJ0044426.1"/>
    <property type="molecule type" value="Genomic_DNA"/>
</dbReference>
<keyword evidence="2" id="KW-1185">Reference proteome</keyword>
<sequence length="77" mass="8470">MNLLTGSIPRSFGKLMKLQVVSLWGNAFKGAISDDFGNCSELIFFDVSNNFLTDNIPRSCEASRAIVMEQQFSGCNS</sequence>
<reference evidence="2" key="1">
    <citation type="journal article" date="2023" name="G3 (Bethesda)">
        <title>Genome assembly and association tests identify interacting loci associated with vigor, precocity, and sex in interspecific pistachio rootstocks.</title>
        <authorList>
            <person name="Palmer W."/>
            <person name="Jacygrad E."/>
            <person name="Sagayaradj S."/>
            <person name="Cavanaugh K."/>
            <person name="Han R."/>
            <person name="Bertier L."/>
            <person name="Beede B."/>
            <person name="Kafkas S."/>
            <person name="Golino D."/>
            <person name="Preece J."/>
            <person name="Michelmore R."/>
        </authorList>
    </citation>
    <scope>NUCLEOTIDE SEQUENCE [LARGE SCALE GENOMIC DNA]</scope>
</reference>
<gene>
    <name evidence="1" type="ORF">Pint_03723</name>
</gene>
<protein>
    <submittedName>
        <fullName evidence="1">Uncharacterized protein</fullName>
    </submittedName>
</protein>
<organism evidence="1 2">
    <name type="scientific">Pistacia integerrima</name>
    <dbReference type="NCBI Taxonomy" id="434235"/>
    <lineage>
        <taxon>Eukaryota</taxon>
        <taxon>Viridiplantae</taxon>
        <taxon>Streptophyta</taxon>
        <taxon>Embryophyta</taxon>
        <taxon>Tracheophyta</taxon>
        <taxon>Spermatophyta</taxon>
        <taxon>Magnoliopsida</taxon>
        <taxon>eudicotyledons</taxon>
        <taxon>Gunneridae</taxon>
        <taxon>Pentapetalae</taxon>
        <taxon>rosids</taxon>
        <taxon>malvids</taxon>
        <taxon>Sapindales</taxon>
        <taxon>Anacardiaceae</taxon>
        <taxon>Pistacia</taxon>
    </lineage>
</organism>
<dbReference type="Proteomes" id="UP001163603">
    <property type="component" value="Chromosome 3"/>
</dbReference>
<proteinExistence type="predicted"/>